<dbReference type="eggNOG" id="COG5000">
    <property type="taxonomic scope" value="Bacteria"/>
</dbReference>
<proteinExistence type="predicted"/>
<evidence type="ECO:0000259" key="10">
    <source>
        <dbReference type="PROSITE" id="PS50112"/>
    </source>
</evidence>
<comment type="caution">
    <text evidence="11">The sequence shown here is derived from an EMBL/GenBank/DDBJ whole genome shotgun (WGS) entry which is preliminary data.</text>
</comment>
<dbReference type="GO" id="GO:0005524">
    <property type="term" value="F:ATP binding"/>
    <property type="evidence" value="ECO:0007669"/>
    <property type="project" value="UniProtKB-KW"/>
</dbReference>
<dbReference type="Proteomes" id="UP000006008">
    <property type="component" value="Unassembled WGS sequence"/>
</dbReference>
<name>G5H9R3_9BACT</name>
<dbReference type="PATRIC" id="fig|742725.3.peg.1459"/>
<dbReference type="InterPro" id="IPR004358">
    <property type="entry name" value="Sig_transdc_His_kin-like_C"/>
</dbReference>
<protein>
    <recommendedName>
        <fullName evidence="2">histidine kinase</fullName>
        <ecNumber evidence="2">2.7.13.3</ecNumber>
    </recommendedName>
</protein>
<dbReference type="PRINTS" id="PR00344">
    <property type="entry name" value="BCTRLSENSOR"/>
</dbReference>
<dbReference type="HOGENOM" id="CLU_000445_114_4_10"/>
<dbReference type="SMART" id="SM00387">
    <property type="entry name" value="HATPase_c"/>
    <property type="match status" value="1"/>
</dbReference>
<dbReference type="PANTHER" id="PTHR43065">
    <property type="entry name" value="SENSOR HISTIDINE KINASE"/>
    <property type="match status" value="1"/>
</dbReference>
<dbReference type="AlphaFoldDB" id="G5H9R3"/>
<accession>G5H9R3</accession>
<feature type="transmembrane region" description="Helical" evidence="8">
    <location>
        <begin position="32"/>
        <end position="53"/>
    </location>
</feature>
<keyword evidence="8" id="KW-0812">Transmembrane</keyword>
<evidence type="ECO:0000256" key="4">
    <source>
        <dbReference type="ARBA" id="ARBA00022741"/>
    </source>
</evidence>
<dbReference type="OrthoDB" id="1931120at2"/>
<keyword evidence="5" id="KW-0418">Kinase</keyword>
<dbReference type="PANTHER" id="PTHR43065:SF46">
    <property type="entry name" value="C4-DICARBOXYLATE TRANSPORT SENSOR PROTEIN DCTB"/>
    <property type="match status" value="1"/>
</dbReference>
<dbReference type="SUPFAM" id="SSF55785">
    <property type="entry name" value="PYP-like sensor domain (PAS domain)"/>
    <property type="match status" value="1"/>
</dbReference>
<keyword evidence="8" id="KW-0472">Membrane</keyword>
<keyword evidence="12" id="KW-1185">Reference proteome</keyword>
<comment type="catalytic activity">
    <reaction evidence="1">
        <text>ATP + protein L-histidine = ADP + protein N-phospho-L-histidine.</text>
        <dbReference type="EC" id="2.7.13.3"/>
    </reaction>
</comment>
<evidence type="ECO:0000256" key="8">
    <source>
        <dbReference type="SAM" id="Phobius"/>
    </source>
</evidence>
<evidence type="ECO:0000259" key="9">
    <source>
        <dbReference type="PROSITE" id="PS50109"/>
    </source>
</evidence>
<keyword evidence="3" id="KW-0808">Transferase</keyword>
<dbReference type="PROSITE" id="PS50109">
    <property type="entry name" value="HIS_KIN"/>
    <property type="match status" value="1"/>
</dbReference>
<dbReference type="GO" id="GO:0000160">
    <property type="term" value="P:phosphorelay signal transduction system"/>
    <property type="evidence" value="ECO:0007669"/>
    <property type="project" value="UniProtKB-KW"/>
</dbReference>
<gene>
    <name evidence="11" type="ORF">HMPREF9450_01378</name>
</gene>
<dbReference type="InterPro" id="IPR000014">
    <property type="entry name" value="PAS"/>
</dbReference>
<dbReference type="Pfam" id="PF02518">
    <property type="entry name" value="HATPase_c"/>
    <property type="match status" value="1"/>
</dbReference>
<sequence>MFRGVASKLALVLLLLIAATVGATLLIIHNLWFYGILTAAVACLLLGGVFRLYRSNTRKITFMFNAIENNDYAFQFTRYGSSLSDDLFNRSLNRIKELLVKAKNEAIEREKYYELILERIITGIVVVNERGSVMQTNSEALRLLGLSVFTHLSQLDRVEEGLTEKFRALEVGEGTRVTLHHERGEVNLALQASEVTIRGTRLRIIAVNDIDRELDDKELESWIRLTRVLTHEIMNAVTPVMSLSDTLLRLHGNRDDDTYRGLEAIHATSKSLISFVESYRSFTRIPAPEMELLDVRKFLERIVMLVSRQIEEQHIRVDIRVEPEDLILYADGNQITQVILNLLKNAAGAIGTREGGVIALSAFCNDEKHVIVDVANNGEPISEEVSQHIFVPFFTTKEHGSGIGLSVSRQIMRLHRGSLKLQHSTPRETRFRLVFR</sequence>
<keyword evidence="7" id="KW-0902">Two-component regulatory system</keyword>
<evidence type="ECO:0000256" key="3">
    <source>
        <dbReference type="ARBA" id="ARBA00022679"/>
    </source>
</evidence>
<feature type="domain" description="PAS" evidence="10">
    <location>
        <begin position="109"/>
        <end position="147"/>
    </location>
</feature>
<dbReference type="RefSeq" id="WP_009134184.1">
    <property type="nucleotide sequence ID" value="NZ_CP102250.1"/>
</dbReference>
<dbReference type="GO" id="GO:0004673">
    <property type="term" value="F:protein histidine kinase activity"/>
    <property type="evidence" value="ECO:0007669"/>
    <property type="project" value="UniProtKB-EC"/>
</dbReference>
<organism evidence="11 12">
    <name type="scientific">Alistipes indistinctus YIT 12060</name>
    <dbReference type="NCBI Taxonomy" id="742725"/>
    <lineage>
        <taxon>Bacteria</taxon>
        <taxon>Pseudomonadati</taxon>
        <taxon>Bacteroidota</taxon>
        <taxon>Bacteroidia</taxon>
        <taxon>Bacteroidales</taxon>
        <taxon>Rikenellaceae</taxon>
        <taxon>Alistipes</taxon>
    </lineage>
</organism>
<dbReference type="GeneID" id="92815592"/>
<dbReference type="InterPro" id="IPR035965">
    <property type="entry name" value="PAS-like_dom_sf"/>
</dbReference>
<keyword evidence="4" id="KW-0547">Nucleotide-binding</keyword>
<evidence type="ECO:0000256" key="5">
    <source>
        <dbReference type="ARBA" id="ARBA00022777"/>
    </source>
</evidence>
<dbReference type="EC" id="2.7.13.3" evidence="2"/>
<evidence type="ECO:0000256" key="6">
    <source>
        <dbReference type="ARBA" id="ARBA00022840"/>
    </source>
</evidence>
<keyword evidence="8" id="KW-1133">Transmembrane helix</keyword>
<evidence type="ECO:0000313" key="12">
    <source>
        <dbReference type="Proteomes" id="UP000006008"/>
    </source>
</evidence>
<dbReference type="InterPro" id="IPR036890">
    <property type="entry name" value="HATPase_C_sf"/>
</dbReference>
<evidence type="ECO:0000313" key="11">
    <source>
        <dbReference type="EMBL" id="EHB91329.1"/>
    </source>
</evidence>
<feature type="domain" description="Histidine kinase" evidence="9">
    <location>
        <begin position="228"/>
        <end position="436"/>
    </location>
</feature>
<dbReference type="PROSITE" id="PS50112">
    <property type="entry name" value="PAS"/>
    <property type="match status" value="1"/>
</dbReference>
<dbReference type="SUPFAM" id="SSF55874">
    <property type="entry name" value="ATPase domain of HSP90 chaperone/DNA topoisomerase II/histidine kinase"/>
    <property type="match status" value="1"/>
</dbReference>
<evidence type="ECO:0000256" key="2">
    <source>
        <dbReference type="ARBA" id="ARBA00012438"/>
    </source>
</evidence>
<keyword evidence="6" id="KW-0067">ATP-binding</keyword>
<dbReference type="InterPro" id="IPR003594">
    <property type="entry name" value="HATPase_dom"/>
</dbReference>
<evidence type="ECO:0000256" key="7">
    <source>
        <dbReference type="ARBA" id="ARBA00023012"/>
    </source>
</evidence>
<dbReference type="Gene3D" id="3.30.565.10">
    <property type="entry name" value="Histidine kinase-like ATPase, C-terminal domain"/>
    <property type="match status" value="1"/>
</dbReference>
<dbReference type="InterPro" id="IPR005467">
    <property type="entry name" value="His_kinase_dom"/>
</dbReference>
<reference evidence="11 12" key="1">
    <citation type="submission" date="2011-08" db="EMBL/GenBank/DDBJ databases">
        <title>The Genome Sequence of Alistipes indistinctus YIT 12060.</title>
        <authorList>
            <consortium name="The Broad Institute Genome Sequencing Platform"/>
            <person name="Earl A."/>
            <person name="Ward D."/>
            <person name="Feldgarden M."/>
            <person name="Gevers D."/>
            <person name="Morotomi M."/>
            <person name="Young S.K."/>
            <person name="Zeng Q."/>
            <person name="Gargeya S."/>
            <person name="Fitzgerald M."/>
            <person name="Haas B."/>
            <person name="Abouelleil A."/>
            <person name="Alvarado L."/>
            <person name="Arachchi H.M."/>
            <person name="Berlin A."/>
            <person name="Brown A."/>
            <person name="Chapman S.B."/>
            <person name="Chen Z."/>
            <person name="Dunbar C."/>
            <person name="Freedman E."/>
            <person name="Gearin G."/>
            <person name="Gellesch M."/>
            <person name="Goldberg J."/>
            <person name="Griggs A."/>
            <person name="Gujja S."/>
            <person name="Heiman D."/>
            <person name="Howarth C."/>
            <person name="Larson L."/>
            <person name="Lui A."/>
            <person name="MacDonald P.J.P."/>
            <person name="Montmayeur A."/>
            <person name="Murphy C."/>
            <person name="Neiman D."/>
            <person name="Pearson M."/>
            <person name="Priest M."/>
            <person name="Roberts A."/>
            <person name="Saif S."/>
            <person name="Shea T."/>
            <person name="Shenoy N."/>
            <person name="Sisk P."/>
            <person name="Stolte C."/>
            <person name="Sykes S."/>
            <person name="Wortman J."/>
            <person name="Nusbaum C."/>
            <person name="Birren B."/>
        </authorList>
    </citation>
    <scope>NUCLEOTIDE SEQUENCE [LARGE SCALE GENOMIC DNA]</scope>
    <source>
        <strain evidence="11 12">YIT 12060</strain>
    </source>
</reference>
<dbReference type="STRING" id="742725.HMPREF9450_01378"/>
<evidence type="ECO:0000256" key="1">
    <source>
        <dbReference type="ARBA" id="ARBA00000085"/>
    </source>
</evidence>
<dbReference type="EMBL" id="ADLD01000013">
    <property type="protein sequence ID" value="EHB91329.1"/>
    <property type="molecule type" value="Genomic_DNA"/>
</dbReference>